<dbReference type="RefSeq" id="WP_200234440.1">
    <property type="nucleotide sequence ID" value="NZ_NRRV01000007.1"/>
</dbReference>
<dbReference type="SFLD" id="SFLDG01061">
    <property type="entry name" value="methylthiotransferase"/>
    <property type="match status" value="1"/>
</dbReference>
<keyword evidence="2" id="KW-0004">4Fe-4S</keyword>
<evidence type="ECO:0000313" key="10">
    <source>
        <dbReference type="EMBL" id="MBK1630019.1"/>
    </source>
</evidence>
<dbReference type="SMART" id="SM00729">
    <property type="entry name" value="Elp3"/>
    <property type="match status" value="1"/>
</dbReference>
<dbReference type="InterPro" id="IPR005839">
    <property type="entry name" value="Methylthiotransferase"/>
</dbReference>
<evidence type="ECO:0000256" key="4">
    <source>
        <dbReference type="ARBA" id="ARBA00022691"/>
    </source>
</evidence>
<comment type="caution">
    <text evidence="10">The sequence shown here is derived from an EMBL/GenBank/DDBJ whole genome shotgun (WGS) entry which is preliminary data.</text>
</comment>
<dbReference type="PANTHER" id="PTHR11918">
    <property type="entry name" value="RADICAL SAM PROTEINS"/>
    <property type="match status" value="1"/>
</dbReference>
<keyword evidence="11" id="KW-1185">Reference proteome</keyword>
<keyword evidence="7" id="KW-0411">Iron-sulfur</keyword>
<dbReference type="Proteomes" id="UP000748752">
    <property type="component" value="Unassembled WGS sequence"/>
</dbReference>
<reference evidence="10 11" key="1">
    <citation type="journal article" date="2020" name="Microorganisms">
        <title>Osmotic Adaptation and Compatible Solute Biosynthesis of Phototrophic Bacteria as Revealed from Genome Analyses.</title>
        <authorList>
            <person name="Imhoff J.F."/>
            <person name="Rahn T."/>
            <person name="Kunzel S."/>
            <person name="Keller A."/>
            <person name="Neulinger S.C."/>
        </authorList>
    </citation>
    <scope>NUCLEOTIDE SEQUENCE [LARGE SCALE GENOMIC DNA]</scope>
    <source>
        <strain evidence="10 11">DSM 6210</strain>
    </source>
</reference>
<dbReference type="NCBIfam" id="TIGR00089">
    <property type="entry name" value="MiaB/RimO family radical SAM methylthiotransferase"/>
    <property type="match status" value="1"/>
</dbReference>
<accession>A0ABS1CDQ7</accession>
<evidence type="ECO:0000256" key="6">
    <source>
        <dbReference type="ARBA" id="ARBA00023004"/>
    </source>
</evidence>
<dbReference type="InterPro" id="IPR020612">
    <property type="entry name" value="Methylthiotransferase_CS"/>
</dbReference>
<dbReference type="SFLD" id="SFLDG01082">
    <property type="entry name" value="B12-binding_domain_containing"/>
    <property type="match status" value="1"/>
</dbReference>
<comment type="cofactor">
    <cofactor evidence="1">
        <name>[4Fe-4S] cluster</name>
        <dbReference type="ChEBI" id="CHEBI:49883"/>
    </cofactor>
</comment>
<dbReference type="InterPro" id="IPR006638">
    <property type="entry name" value="Elp3/MiaA/NifB-like_rSAM"/>
</dbReference>
<proteinExistence type="predicted"/>
<organism evidence="10 11">
    <name type="scientific">Thiohalocapsa halophila</name>
    <dbReference type="NCBI Taxonomy" id="69359"/>
    <lineage>
        <taxon>Bacteria</taxon>
        <taxon>Pseudomonadati</taxon>
        <taxon>Pseudomonadota</taxon>
        <taxon>Gammaproteobacteria</taxon>
        <taxon>Chromatiales</taxon>
        <taxon>Chromatiaceae</taxon>
        <taxon>Thiohalocapsa</taxon>
    </lineage>
</organism>
<dbReference type="EMBL" id="NRRV01000007">
    <property type="protein sequence ID" value="MBK1630019.1"/>
    <property type="molecule type" value="Genomic_DNA"/>
</dbReference>
<keyword evidence="4" id="KW-0949">S-adenosyl-L-methionine</keyword>
<dbReference type="SUPFAM" id="SSF102114">
    <property type="entry name" value="Radical SAM enzymes"/>
    <property type="match status" value="1"/>
</dbReference>
<dbReference type="Pfam" id="PF00919">
    <property type="entry name" value="UPF0004"/>
    <property type="match status" value="1"/>
</dbReference>
<dbReference type="InterPro" id="IPR023404">
    <property type="entry name" value="rSAM_horseshoe"/>
</dbReference>
<protein>
    <submittedName>
        <fullName evidence="10">tRNA (N(6)-L-threonylcarbamoyladenosine(37)-C(2))-methylthiotransferase MtaB</fullName>
    </submittedName>
</protein>
<dbReference type="Gene3D" id="3.40.50.12160">
    <property type="entry name" value="Methylthiotransferase, N-terminal domain"/>
    <property type="match status" value="1"/>
</dbReference>
<evidence type="ECO:0000256" key="1">
    <source>
        <dbReference type="ARBA" id="ARBA00001966"/>
    </source>
</evidence>
<feature type="domain" description="MTTase N-terminal" evidence="8">
    <location>
        <begin position="7"/>
        <end position="118"/>
    </location>
</feature>
<evidence type="ECO:0000256" key="7">
    <source>
        <dbReference type="ARBA" id="ARBA00023014"/>
    </source>
</evidence>
<name>A0ABS1CDQ7_9GAMM</name>
<dbReference type="Pfam" id="PF04055">
    <property type="entry name" value="Radical_SAM"/>
    <property type="match status" value="1"/>
</dbReference>
<keyword evidence="3" id="KW-0808">Transferase</keyword>
<dbReference type="PROSITE" id="PS51918">
    <property type="entry name" value="RADICAL_SAM"/>
    <property type="match status" value="1"/>
</dbReference>
<dbReference type="InterPro" id="IPR013848">
    <property type="entry name" value="Methylthiotransferase_N"/>
</dbReference>
<dbReference type="PANTHER" id="PTHR11918:SF45">
    <property type="entry name" value="THREONYLCARBAMOYLADENOSINE TRNA METHYLTHIOTRANSFERASE"/>
    <property type="match status" value="1"/>
</dbReference>
<evidence type="ECO:0000259" key="9">
    <source>
        <dbReference type="PROSITE" id="PS51918"/>
    </source>
</evidence>
<evidence type="ECO:0000256" key="3">
    <source>
        <dbReference type="ARBA" id="ARBA00022679"/>
    </source>
</evidence>
<dbReference type="Gene3D" id="3.80.30.20">
    <property type="entry name" value="tm_1862 like domain"/>
    <property type="match status" value="1"/>
</dbReference>
<evidence type="ECO:0000256" key="5">
    <source>
        <dbReference type="ARBA" id="ARBA00022723"/>
    </source>
</evidence>
<dbReference type="PROSITE" id="PS51449">
    <property type="entry name" value="MTTASE_N"/>
    <property type="match status" value="1"/>
</dbReference>
<dbReference type="SFLD" id="SFLDS00029">
    <property type="entry name" value="Radical_SAM"/>
    <property type="match status" value="1"/>
</dbReference>
<gene>
    <name evidence="10" type="ORF">CKO31_04550</name>
</gene>
<dbReference type="InterPro" id="IPR007197">
    <property type="entry name" value="rSAM"/>
</dbReference>
<feature type="domain" description="Radical SAM core" evidence="9">
    <location>
        <begin position="135"/>
        <end position="366"/>
    </location>
</feature>
<dbReference type="CDD" id="cd01335">
    <property type="entry name" value="Radical_SAM"/>
    <property type="match status" value="1"/>
</dbReference>
<dbReference type="PROSITE" id="PS01278">
    <property type="entry name" value="MTTASE_RADICAL"/>
    <property type="match status" value="1"/>
</dbReference>
<dbReference type="InterPro" id="IPR038135">
    <property type="entry name" value="Methylthiotransferase_N_sf"/>
</dbReference>
<evidence type="ECO:0000313" key="11">
    <source>
        <dbReference type="Proteomes" id="UP000748752"/>
    </source>
</evidence>
<sequence length="454" mass="48380">MPADNAPRVHLETLGCRLNEAELEGWARDFRRRGCRIAAGDEPADLLVVNTCAVTAEAVRKSRKLLRRLKRAHPGARLVVSGCAASLTDADLGDARIDLVVDNADKDRLVEIAADTLALPLGTGPDPDAADALFARGRQRAFVKVQDGCRYQCTFCITTIARGAERSRPLAEIVAETNAVAAAGVQEIVLTGVQLGGYGRDAGSTAAPNLAGLIAAVLRDTDIPRIRLGSVEPWDLPEDFWQLFSDPRLMPHLHLPLQSGADTVLQRMARRCRTDAFARLVADARSAIPDFQVSTDVIVGFPGETRGEWRQTMDFVAATGFSHLHIFPYSPRAGTRAAAMAEQVPEAVKRERARALHEVGAVLKTAALSALAGHTLPVLLEGDNLDAAGPYAAGFTPGYLPVRLRGAPADAVGRIVPARLLRCTDDAAALEARLDTAASATMPPDPGAATRPAQ</sequence>
<evidence type="ECO:0000259" key="8">
    <source>
        <dbReference type="PROSITE" id="PS51449"/>
    </source>
</evidence>
<dbReference type="InterPro" id="IPR058240">
    <property type="entry name" value="rSAM_sf"/>
</dbReference>
<keyword evidence="6" id="KW-0408">Iron</keyword>
<evidence type="ECO:0000256" key="2">
    <source>
        <dbReference type="ARBA" id="ARBA00022485"/>
    </source>
</evidence>
<keyword evidence="5" id="KW-0479">Metal-binding</keyword>